<dbReference type="AlphaFoldDB" id="A0A923J0Q8"/>
<dbReference type="GO" id="GO:0008168">
    <property type="term" value="F:methyltransferase activity"/>
    <property type="evidence" value="ECO:0007669"/>
    <property type="project" value="UniProtKB-KW"/>
</dbReference>
<dbReference type="SUPFAM" id="SSF53335">
    <property type="entry name" value="S-adenosyl-L-methionine-dependent methyltransferases"/>
    <property type="match status" value="1"/>
</dbReference>
<name>A0A923J0Q8_CLOTT</name>
<sequence>MKEEIQLKLQQEYFKGNILDIGVSNNGIIYNVYKYFNKEIRDNIELEYINGKEEGKNIEKGIYDSCILFFTLSNIWLKKSKKNLLKDIYEYLNKDGCLYIWDIDKGYNKTFFNKIKIILPENNIKEIQLKDINILKDNSRESISKLIEEDFKIINIEEKEGIYYIKASKKNKE</sequence>
<protein>
    <submittedName>
        <fullName evidence="1">Class I SAM-dependent methyltransferase</fullName>
    </submittedName>
</protein>
<keyword evidence="2" id="KW-1185">Reference proteome</keyword>
<gene>
    <name evidence="1" type="ORF">HGG79_01740</name>
</gene>
<dbReference type="Proteomes" id="UP000563151">
    <property type="component" value="Unassembled WGS sequence"/>
</dbReference>
<organism evidence="1 2">
    <name type="scientific">Clostridium tetanomorphum</name>
    <dbReference type="NCBI Taxonomy" id="1553"/>
    <lineage>
        <taxon>Bacteria</taxon>
        <taxon>Bacillati</taxon>
        <taxon>Bacillota</taxon>
        <taxon>Clostridia</taxon>
        <taxon>Eubacteriales</taxon>
        <taxon>Clostridiaceae</taxon>
        <taxon>Clostridium</taxon>
    </lineage>
</organism>
<accession>A0A923J0Q8</accession>
<dbReference type="RefSeq" id="WP_035148440.1">
    <property type="nucleotide sequence ID" value="NZ_JAAZWO010000002.1"/>
</dbReference>
<evidence type="ECO:0000313" key="2">
    <source>
        <dbReference type="Proteomes" id="UP000563151"/>
    </source>
</evidence>
<keyword evidence="1" id="KW-0808">Transferase</keyword>
<evidence type="ECO:0000313" key="1">
    <source>
        <dbReference type="EMBL" id="MBC2396503.1"/>
    </source>
</evidence>
<dbReference type="GO" id="GO:0032259">
    <property type="term" value="P:methylation"/>
    <property type="evidence" value="ECO:0007669"/>
    <property type="project" value="UniProtKB-KW"/>
</dbReference>
<dbReference type="Gene3D" id="3.40.50.150">
    <property type="entry name" value="Vaccinia Virus protein VP39"/>
    <property type="match status" value="1"/>
</dbReference>
<comment type="caution">
    <text evidence="1">The sequence shown here is derived from an EMBL/GenBank/DDBJ whole genome shotgun (WGS) entry which is preliminary data.</text>
</comment>
<reference evidence="1 2" key="1">
    <citation type="submission" date="2020-04" db="EMBL/GenBank/DDBJ databases">
        <title>Genomic insights into acetone-butanol-ethanol (ABE) fermentation by sequencing solventogenic clostridia strains.</title>
        <authorList>
            <person name="Brown S."/>
        </authorList>
    </citation>
    <scope>NUCLEOTIDE SEQUENCE [LARGE SCALE GENOMIC DNA]</scope>
    <source>
        <strain evidence="1 2">DJ011</strain>
    </source>
</reference>
<proteinExistence type="predicted"/>
<keyword evidence="1" id="KW-0489">Methyltransferase</keyword>
<dbReference type="InterPro" id="IPR029063">
    <property type="entry name" value="SAM-dependent_MTases_sf"/>
</dbReference>
<dbReference type="EMBL" id="JAAZWO010000002">
    <property type="protein sequence ID" value="MBC2396503.1"/>
    <property type="molecule type" value="Genomic_DNA"/>
</dbReference>